<dbReference type="InterPro" id="IPR011050">
    <property type="entry name" value="Pectin_lyase_fold/virulence"/>
</dbReference>
<feature type="domain" description="Autotransporter" evidence="3">
    <location>
        <begin position="3045"/>
        <end position="3328"/>
    </location>
</feature>
<evidence type="ECO:0000256" key="2">
    <source>
        <dbReference type="SAM" id="MobiDB-lite"/>
    </source>
</evidence>
<keyword evidence="1" id="KW-0732">Signal</keyword>
<feature type="region of interest" description="Disordered" evidence="2">
    <location>
        <begin position="3056"/>
        <end position="3075"/>
    </location>
</feature>
<dbReference type="PROSITE" id="PS51208">
    <property type="entry name" value="AUTOTRANSPORTER"/>
    <property type="match status" value="1"/>
</dbReference>
<dbReference type="Pfam" id="PF12951">
    <property type="entry name" value="PATR"/>
    <property type="match status" value="25"/>
</dbReference>
<dbReference type="PANTHER" id="PTHR35037">
    <property type="entry name" value="C-TERMINAL REGION OF AIDA-LIKE PROTEIN"/>
    <property type="match status" value="1"/>
</dbReference>
<keyword evidence="5" id="KW-1185">Reference proteome</keyword>
<dbReference type="SUPFAM" id="SSF103515">
    <property type="entry name" value="Autotransporter"/>
    <property type="match status" value="1"/>
</dbReference>
<dbReference type="InterPro" id="IPR051551">
    <property type="entry name" value="Autotransporter_adhesion"/>
</dbReference>
<proteinExistence type="predicted"/>
<dbReference type="PANTHER" id="PTHR35037:SF3">
    <property type="entry name" value="C-TERMINAL REGION OF AIDA-LIKE PROTEIN"/>
    <property type="match status" value="1"/>
</dbReference>
<evidence type="ECO:0000259" key="3">
    <source>
        <dbReference type="PROSITE" id="PS51208"/>
    </source>
</evidence>
<protein>
    <submittedName>
        <fullName evidence="4">Glycine-rich autotransporter protein</fullName>
    </submittedName>
</protein>
<reference evidence="4 5" key="1">
    <citation type="submission" date="2019-08" db="EMBL/GenBank/DDBJ databases">
        <authorList>
            <person name="Peeters C."/>
        </authorList>
    </citation>
    <scope>NUCLEOTIDE SEQUENCE [LARGE SCALE GENOMIC DNA]</scope>
    <source>
        <strain evidence="4 5">LMG 31112</strain>
    </source>
</reference>
<accession>A0A5E4R840</accession>
<dbReference type="SMART" id="SM00869">
    <property type="entry name" value="Autotransporter"/>
    <property type="match status" value="1"/>
</dbReference>
<organism evidence="4 5">
    <name type="scientific">Pandoraea horticolens</name>
    <dbReference type="NCBI Taxonomy" id="2508298"/>
    <lineage>
        <taxon>Bacteria</taxon>
        <taxon>Pseudomonadati</taxon>
        <taxon>Pseudomonadota</taxon>
        <taxon>Betaproteobacteria</taxon>
        <taxon>Burkholderiales</taxon>
        <taxon>Burkholderiaceae</taxon>
        <taxon>Pandoraea</taxon>
    </lineage>
</organism>
<dbReference type="InterPro" id="IPR012332">
    <property type="entry name" value="Autotransporter_pectin_lyase_C"/>
</dbReference>
<dbReference type="InterPro" id="IPR005546">
    <property type="entry name" value="Autotransporte_beta"/>
</dbReference>
<evidence type="ECO:0000313" key="4">
    <source>
        <dbReference type="EMBL" id="VVD59506.1"/>
    </source>
</evidence>
<dbReference type="Proteomes" id="UP000343317">
    <property type="component" value="Unassembled WGS sequence"/>
</dbReference>
<feature type="compositionally biased region" description="Basic and acidic residues" evidence="2">
    <location>
        <begin position="3026"/>
        <end position="3045"/>
    </location>
</feature>
<dbReference type="Gene3D" id="2.160.20.20">
    <property type="match status" value="4"/>
</dbReference>
<dbReference type="SUPFAM" id="SSF51126">
    <property type="entry name" value="Pectin lyase-like"/>
    <property type="match status" value="7"/>
</dbReference>
<feature type="region of interest" description="Disordered" evidence="2">
    <location>
        <begin position="3016"/>
        <end position="3047"/>
    </location>
</feature>
<evidence type="ECO:0000313" key="5">
    <source>
        <dbReference type="Proteomes" id="UP000343317"/>
    </source>
</evidence>
<name>A0A5E4R840_9BURK</name>
<sequence>MNKHLYRLVWRHCRVDVVPAPETASQSAGAPASRVRRARSGKRSSSLPLPLALSLSRVCLACIALLAAAAPGTVWAVCTAAGSAVTCSGAANPLAPSYANAADNLQVNVNSSAGVGVLLGLGGTAMSLTGNNVTLVNGGTIDPSLLGGIGILASGAVIGNANAGGSTQTVTNDAIMRGTVGLLGASLPDLSGLALTVQNATGGTTTINNSGTLGATPLLGISLTGTGSAPIAAAYGGGGVDFSNTGTVLGRIAFQANGTPSAGNTFTNEGSLSGSVSLGANSTNTFTAVTGSTVDDGGSTGLGALSVAGFDLAFAATGVIDAGAGGTNSLVLRNSANNASTTGTGAINGASYLNFSQATVSGGTWTLHGPLAVTSTTLDGGLSIFDDPGSFGTGSLTVNGGAIQAASTGLSIALPVMLGTNGLTISGANPLVLSNAVTGSGSMSLTGTGSLTLSGHNTYSGGTSLASGTLIAGSNTALGGGTVQVSGTAGVLDASTPVTLANRIAIGGGSTLTLGGSAPLTLSGQITGGGSVTKQGAQTVTLSGANTFSGGINVTVGTLALSGAGTLRIGGSPLTLSGAGAIFDMSNADGDRTITELSGVANTQVHLGSHNLTLGNSAGGAFAGTISGTGGIVKTNGDTQTLSGANTFTGGTTINAGGIALGAGGSLASTGAVSLLGGGTTFDISQASAQTIGALTGIANTSIALGNNTLTFGDATSQTFAGIFTGSGGGIVKQGTGSMTLTGTNTAGGGINVRAGTLVLQGSAFANATPLALTGNGATLDLSTATGMTFGALSGVNGSTVLIGNQTLTVGDAGNSTFGGTISGAGGIVKQGTGSLLLSGAQTFTGGIDVAAGRLALQGNNTLTGSNVLTVADGATFDIGGAGSASIGSLIGTSNSQVTLGSTTLTLGDAASETFAGSIGGTGGIVKTGAGTQTLTGQNAFTGQINIVGGTLALSGTGTLSANRVSIAGGAALDISNGENQTISALSGAAGSTINLGGNTLSFGDSSNRTFAGTLTGSGGSIAKFGTGTQTITAPQTFTGRIVIGGGTLAIGAGGSLSSQNAVTLGDNTTALDISAAGNQTIGSLSGGAAQVFLGSNTLTFGDNTGETFNGSIHGTGALVKQGSGVGTLAGASDFTGGVNVTAGGLQLGNANAIGTGVLTMSNGTTLDTTQTLTLGNNITLNGTSDFLGSRDLTLTGGVSGNGALQKAGAATLTLNGAGGWTGGTTISDGVLALGAGGSLATQGAVVLTGPTATFDISGASGAQTIGALSGTGGTLALGANTLTFGDASDQTLAATLTGTGGIVKQGAGRQTLSTTQTFSGGIGIANGTLALGSGTSLQGANALTLSSANSAFDISQGGTSVIGALNGVTGSTVSLGSQTLTFGGNSDASFGGAIHGAGALVKTGTGVQTFLGASDFTGGVTVSAGGLVAGNDHAFGTGALTLGGNTSLDSTQAVTLGNNVGLSGTLTVLGGHDLTLNGVLSGAGGLTKRGAATLTLGGSSTYTGATIVNAGTLALGAGASLNASGTINIASGATLDLSAGNGTQVIGGIDGAGTVNIGALVTEIGGTGSDTFSGNLTGSGSVVKIGTGTETLTGQSTYTGGTVVRVGTLALGGAGTLAPNGALTLNNAGSTFDISGANGSRAVGALSADAATQIQLGNNTLTFGDATSHTVAAIIGGSGGIVKRGSGITTLLGAQQYTGTTTIADGTLAIGTTGNLGTGAVVALTGANAVFDVSAAGNQSIGHLSGTGGGVVLGGGRTLRVGNNDNATLASAISGTGALIMDGSGRLTLGGVNTFTGHVGVNSGTLALGAGGTLSSANDVTLASGATFDVSAATAPVIGSLTGAAGSAVNTGTQALTLGSAGNGTFTGTLNGTGGLIKQGSGTQTLDGGAALTGNVRIDAGTLALRNGTQLGGNALTLDGATGVLDISTGPNQTVASMAGVAGSSINLGNTALTLADAAGNTLASDIHGAGGSLVKLGNGMQTLAGNNDFSGGVDVRAGGVAVSSNTALGTGGVRFADGTSLDAAQTSTLGNQITLAGNLNVVGSNDLTLNGAISGVGGLTKNGAATLTLNGQNTYTGATHVNTGTLALGAGASLNAAGVVNVATGAMFDLSAGNGTQTFGALMGGGAVNMGSNTLEVGANGLDEIYSGGILGTGTLVKVGTGTETMTGANTFTGGTVVQAGALALGGAGTLSASGAVTLQNPGATLDISGANGNRAIGALTAQAGTSVMLGNNTLTFGNASSHTVSGTITGAGGIVKQGSGTQTLIGQQQFTGTTTIADGTLALGATGRLANNANVVVTGANATFDIAAAGSQTLGTLAGTAGHVNLGGNTLTFGNGSNLALAASIAGAGGIVKTGAGTQTLTGQNTFTGAIHVVSGTVALGSGGTLSGANNITLAAGTALDITHATAPAVIAGIDGATGSAVSLGAQSLTLGGGSTNSTFDGVINGTGGITKQGNATVTLGGTNTYTGATSVTGGTLALGASGQVSSSTGLALRNAGSTFDASASAAPLAFASLEADTGTQLVLGNGGLITGGNGNHSFGGTLSGVGRLFKNGTGTLSLSAPNTFTGGTTLNAGTLSLGNSAALGSGGLTVNGNGALAANAPANAPVAIGNSVTLNNGAPLSVSGASPLTLSGNVSGTGGLSLNNPQGVTLSGNNSYSGGTAVTGGSVSVTSPTGLGTGGLTVSQGTVATQGVNVALPSLSGTAQGSVAINGGSVTVSAGAFPGSVSGSGGLTKTGPGTLTLGGQNPLTGPTTVAGGTLSIGSLPNSPVTVQAGATLTTPAPASPGVDTAPLPRSRSAGAYMRRLTASTGAGAQTGPLTASSGSQIVVASPGTTLSVNGNLTLAPGSTLQVSVAPGTAPSQVKASGSASIGGSNLVVNAAPGTQPADASDAVIVSAPGGVSGQFASTSTNLLYLTPQVSYTPTSALLTFAPNGTPFPAGAVTPNQRAVAEAVSALDAGSALYQAALGLSAASAPAAFESLDGSLHASITSMLLSQSQMARDAVSQRLRESLALSQECEPSSSADERSSSRPARADRSSDCRTRSRATQAWASVYGNNGQMRGKPVAHGGSGASTLHRRGMSVLAGVDAPLAGTWRAGGFGGLGHSTFNTRPGASGNSNDAQIGAYLNRRFGRLGATIGGAYGWQQITSQRSVAIGPIAQTARASYNAAVWQVFGEAAWRLDAGPASFEPFANVAYARVRTDAFDETDSIAALHADEQSQGITFSTAGLRGEMAFGTGAMAWGRLRVSAGWRHAYGANTPDMRFAFSGTSAAFTVGGLPIARDAAVVSAGVDAFIGDALTLGVSYSGQFGGQVSDNTIYGNLNWRF</sequence>
<feature type="region of interest" description="Disordered" evidence="2">
    <location>
        <begin position="24"/>
        <end position="46"/>
    </location>
</feature>
<gene>
    <name evidence="4" type="ORF">PHO31112_00030</name>
</gene>
<dbReference type="RefSeq" id="WP_150618645.1">
    <property type="nucleotide sequence ID" value="NZ_CABPSM010000001.1"/>
</dbReference>
<evidence type="ECO:0000256" key="1">
    <source>
        <dbReference type="ARBA" id="ARBA00022729"/>
    </source>
</evidence>
<dbReference type="InterPro" id="IPR036709">
    <property type="entry name" value="Autotransporte_beta_dom_sf"/>
</dbReference>
<dbReference type="InterPro" id="IPR013425">
    <property type="entry name" value="Autotrns_rpt"/>
</dbReference>
<dbReference type="NCBIfam" id="TIGR02601">
    <property type="entry name" value="autotrns_rpt"/>
    <property type="match status" value="24"/>
</dbReference>
<dbReference type="EMBL" id="CABPSM010000001">
    <property type="protein sequence ID" value="VVD59506.1"/>
    <property type="molecule type" value="Genomic_DNA"/>
</dbReference>